<dbReference type="RefSeq" id="WP_016464981.1">
    <property type="nucleotide sequence ID" value="NZ_CP025299.1"/>
</dbReference>
<dbReference type="KEGG" id="mhos:CXR34_09040"/>
<dbReference type="AlphaFoldDB" id="A0A2K9DF65"/>
<gene>
    <name evidence="1" type="ORF">CXR34_09040</name>
</gene>
<organism evidence="1 2">
    <name type="scientific">Microbacterium hominis</name>
    <dbReference type="NCBI Taxonomy" id="162426"/>
    <lineage>
        <taxon>Bacteria</taxon>
        <taxon>Bacillati</taxon>
        <taxon>Actinomycetota</taxon>
        <taxon>Actinomycetes</taxon>
        <taxon>Micrococcales</taxon>
        <taxon>Microbacteriaceae</taxon>
        <taxon>Microbacterium</taxon>
    </lineage>
</organism>
<evidence type="ECO:0000313" key="1">
    <source>
        <dbReference type="EMBL" id="AUG29579.1"/>
    </source>
</evidence>
<dbReference type="EMBL" id="CP025299">
    <property type="protein sequence ID" value="AUG29579.1"/>
    <property type="molecule type" value="Genomic_DNA"/>
</dbReference>
<protein>
    <submittedName>
        <fullName evidence="1">Uncharacterized protein</fullName>
    </submittedName>
</protein>
<dbReference type="Proteomes" id="UP000233276">
    <property type="component" value="Chromosome"/>
</dbReference>
<name>A0A2K9DF65_9MICO</name>
<sequence length="97" mass="11484">MSARIAAGFAEWRECRAEYDQVLYARYERAAEACNEALLNERGRRKRIDPISLFMGPSIRAYAYASPELIEHWEAYPRLTYAEFELQWMSSRESPNW</sequence>
<evidence type="ECO:0000313" key="2">
    <source>
        <dbReference type="Proteomes" id="UP000233276"/>
    </source>
</evidence>
<reference evidence="1 2" key="1">
    <citation type="submission" date="2017-12" db="EMBL/GenBank/DDBJ databases">
        <title>Isolation and characterization of estrogens degradatiion strain Microbacterium hominis SJTG1.</title>
        <authorList>
            <person name="Xiong W."/>
            <person name="Yin C."/>
            <person name="Zheng D."/>
            <person name="Liang R."/>
        </authorList>
    </citation>
    <scope>NUCLEOTIDE SEQUENCE [LARGE SCALE GENOMIC DNA]</scope>
    <source>
        <strain evidence="1 2">SJTG1</strain>
    </source>
</reference>
<accession>A0A2K9DF65</accession>
<proteinExistence type="predicted"/>